<organism evidence="1 2">
    <name type="scientific">Pustulibacterium marinum</name>
    <dbReference type="NCBI Taxonomy" id="1224947"/>
    <lineage>
        <taxon>Bacteria</taxon>
        <taxon>Pseudomonadati</taxon>
        <taxon>Bacteroidota</taxon>
        <taxon>Flavobacteriia</taxon>
        <taxon>Flavobacteriales</taxon>
        <taxon>Flavobacteriaceae</taxon>
        <taxon>Pustulibacterium</taxon>
    </lineage>
</organism>
<dbReference type="STRING" id="1224947.SAMN05216480_110122"/>
<dbReference type="AlphaFoldDB" id="A0A1I7HQ15"/>
<gene>
    <name evidence="1" type="ORF">SAMN05216480_110122</name>
</gene>
<dbReference type="Proteomes" id="UP000199138">
    <property type="component" value="Unassembled WGS sequence"/>
</dbReference>
<dbReference type="EMBL" id="FPBK01000010">
    <property type="protein sequence ID" value="SFU62812.1"/>
    <property type="molecule type" value="Genomic_DNA"/>
</dbReference>
<dbReference type="OrthoDB" id="1144611at2"/>
<name>A0A1I7HQ15_9FLAO</name>
<keyword evidence="2" id="KW-1185">Reference proteome</keyword>
<protein>
    <submittedName>
        <fullName evidence="1">Uncharacterized protein</fullName>
    </submittedName>
</protein>
<reference evidence="1 2" key="1">
    <citation type="submission" date="2016-10" db="EMBL/GenBank/DDBJ databases">
        <authorList>
            <person name="de Groot N.N."/>
        </authorList>
    </citation>
    <scope>NUCLEOTIDE SEQUENCE [LARGE SCALE GENOMIC DNA]</scope>
    <source>
        <strain evidence="1 2">CGMCC 1.12333</strain>
    </source>
</reference>
<dbReference type="RefSeq" id="WP_093025623.1">
    <property type="nucleotide sequence ID" value="NZ_FPBK01000010.1"/>
</dbReference>
<evidence type="ECO:0000313" key="2">
    <source>
        <dbReference type="Proteomes" id="UP000199138"/>
    </source>
</evidence>
<sequence length="131" mass="15608">MRIEDHHIIEEVLEIHQLEFGDFFFFDDFVVGQIHEEELFNWSKASVVIKLAEKLYGTGCMPHYISNRIYDYSIIAQDWLTFFQNRYVLKSYIIVTYKDSSVMNMMFEKLFLKETIITKCKSLDDALSIVK</sequence>
<proteinExistence type="predicted"/>
<evidence type="ECO:0000313" key="1">
    <source>
        <dbReference type="EMBL" id="SFU62812.1"/>
    </source>
</evidence>
<accession>A0A1I7HQ15</accession>